<dbReference type="InterPro" id="IPR037659">
    <property type="entry name" value="SMIM7"/>
</dbReference>
<dbReference type="PANTHER" id="PTHR28622">
    <property type="entry name" value="SMALL INTEGRAL MEMBRANE PROTEIN 7"/>
    <property type="match status" value="1"/>
</dbReference>
<sequence length="71" mass="8101">MLSDIIVASTLFLNGIAVLNFNFKPDPIFDDEASSFASKTKEFVHNVRYFRLFIGLWNFVVIALMFTFFGG</sequence>
<protein>
    <submittedName>
        <fullName evidence="7">Uncharacterized protein</fullName>
    </submittedName>
</protein>
<evidence type="ECO:0000256" key="1">
    <source>
        <dbReference type="ARBA" id="ARBA00004167"/>
    </source>
</evidence>
<evidence type="ECO:0000313" key="8">
    <source>
        <dbReference type="Proteomes" id="UP000321570"/>
    </source>
</evidence>
<accession>A0A564YB71</accession>
<reference evidence="7 8" key="1">
    <citation type="submission" date="2019-07" db="EMBL/GenBank/DDBJ databases">
        <authorList>
            <person name="Jastrzebski P J."/>
            <person name="Paukszto L."/>
            <person name="Jastrzebski P J."/>
        </authorList>
    </citation>
    <scope>NUCLEOTIDE SEQUENCE [LARGE SCALE GENOMIC DNA]</scope>
    <source>
        <strain evidence="7 8">WMS-il1</strain>
    </source>
</reference>
<name>A0A564YB71_HYMDI</name>
<keyword evidence="3 6" id="KW-0812">Transmembrane</keyword>
<evidence type="ECO:0000256" key="4">
    <source>
        <dbReference type="ARBA" id="ARBA00022989"/>
    </source>
</evidence>
<evidence type="ECO:0000256" key="5">
    <source>
        <dbReference type="ARBA" id="ARBA00023136"/>
    </source>
</evidence>
<feature type="transmembrane region" description="Helical" evidence="6">
    <location>
        <begin position="49"/>
        <end position="69"/>
    </location>
</feature>
<dbReference type="AlphaFoldDB" id="A0A564YB71"/>
<evidence type="ECO:0000256" key="3">
    <source>
        <dbReference type="ARBA" id="ARBA00022692"/>
    </source>
</evidence>
<organism evidence="7 8">
    <name type="scientific">Hymenolepis diminuta</name>
    <name type="common">Rat tapeworm</name>
    <dbReference type="NCBI Taxonomy" id="6216"/>
    <lineage>
        <taxon>Eukaryota</taxon>
        <taxon>Metazoa</taxon>
        <taxon>Spiralia</taxon>
        <taxon>Lophotrochozoa</taxon>
        <taxon>Platyhelminthes</taxon>
        <taxon>Cestoda</taxon>
        <taxon>Eucestoda</taxon>
        <taxon>Cyclophyllidea</taxon>
        <taxon>Hymenolepididae</taxon>
        <taxon>Hymenolepis</taxon>
    </lineage>
</organism>
<proteinExistence type="inferred from homology"/>
<evidence type="ECO:0000313" key="7">
    <source>
        <dbReference type="EMBL" id="VUZ44456.1"/>
    </source>
</evidence>
<comment type="subcellular location">
    <subcellularLocation>
        <location evidence="1">Membrane</location>
        <topology evidence="1">Single-pass membrane protein</topology>
    </subcellularLocation>
</comment>
<dbReference type="Proteomes" id="UP000321570">
    <property type="component" value="Unassembled WGS sequence"/>
</dbReference>
<evidence type="ECO:0000256" key="6">
    <source>
        <dbReference type="SAM" id="Phobius"/>
    </source>
</evidence>
<dbReference type="EMBL" id="CABIJS010000123">
    <property type="protein sequence ID" value="VUZ44456.1"/>
    <property type="molecule type" value="Genomic_DNA"/>
</dbReference>
<evidence type="ECO:0000256" key="2">
    <source>
        <dbReference type="ARBA" id="ARBA00008578"/>
    </source>
</evidence>
<comment type="similarity">
    <text evidence="2">Belongs to the SMIM7 family.</text>
</comment>
<dbReference type="GO" id="GO:0016020">
    <property type="term" value="C:membrane"/>
    <property type="evidence" value="ECO:0007669"/>
    <property type="project" value="UniProtKB-SubCell"/>
</dbReference>
<gene>
    <name evidence="7" type="ORF">WMSIL1_LOCUS4548</name>
</gene>
<keyword evidence="4 6" id="KW-1133">Transmembrane helix</keyword>
<keyword evidence="8" id="KW-1185">Reference proteome</keyword>
<keyword evidence="5 6" id="KW-0472">Membrane</keyword>
<dbReference type="PANTHER" id="PTHR28622:SF1">
    <property type="entry name" value="SMALL INTEGRAL MEMBRANE PROTEIN 7"/>
    <property type="match status" value="1"/>
</dbReference>